<dbReference type="PROSITE" id="PS50404">
    <property type="entry name" value="GST_NTER"/>
    <property type="match status" value="1"/>
</dbReference>
<feature type="domain" description="GST N-terminal" evidence="1">
    <location>
        <begin position="10"/>
        <end position="101"/>
    </location>
</feature>
<dbReference type="Pfam" id="PF13409">
    <property type="entry name" value="GST_N_2"/>
    <property type="match status" value="1"/>
</dbReference>
<organism evidence="2 3">
    <name type="scientific">Paramarasmius palmivorus</name>
    <dbReference type="NCBI Taxonomy" id="297713"/>
    <lineage>
        <taxon>Eukaryota</taxon>
        <taxon>Fungi</taxon>
        <taxon>Dikarya</taxon>
        <taxon>Basidiomycota</taxon>
        <taxon>Agaricomycotina</taxon>
        <taxon>Agaricomycetes</taxon>
        <taxon>Agaricomycetidae</taxon>
        <taxon>Agaricales</taxon>
        <taxon>Marasmiineae</taxon>
        <taxon>Marasmiaceae</taxon>
        <taxon>Paramarasmius</taxon>
    </lineage>
</organism>
<dbReference type="InterPro" id="IPR036249">
    <property type="entry name" value="Thioredoxin-like_sf"/>
</dbReference>
<keyword evidence="3" id="KW-1185">Reference proteome</keyword>
<protein>
    <recommendedName>
        <fullName evidence="1">GST N-terminal domain-containing protein</fullName>
    </recommendedName>
</protein>
<comment type="caution">
    <text evidence="2">The sequence shown here is derived from an EMBL/GenBank/DDBJ whole genome shotgun (WGS) entry which is preliminary data.</text>
</comment>
<dbReference type="AlphaFoldDB" id="A0AAW0E5V0"/>
<dbReference type="InterPro" id="IPR004045">
    <property type="entry name" value="Glutathione_S-Trfase_N"/>
</dbReference>
<accession>A0AAW0E5V0</accession>
<dbReference type="Pfam" id="PF22041">
    <property type="entry name" value="GST_C_7"/>
    <property type="match status" value="1"/>
</dbReference>
<dbReference type="EMBL" id="JAYKXP010000002">
    <property type="protein sequence ID" value="KAK7060781.1"/>
    <property type="molecule type" value="Genomic_DNA"/>
</dbReference>
<evidence type="ECO:0000313" key="3">
    <source>
        <dbReference type="Proteomes" id="UP001383192"/>
    </source>
</evidence>
<name>A0AAW0E5V0_9AGAR</name>
<dbReference type="SUPFAM" id="SSF52833">
    <property type="entry name" value="Thioredoxin-like"/>
    <property type="match status" value="1"/>
</dbReference>
<proteinExistence type="predicted"/>
<dbReference type="InterPro" id="IPR036282">
    <property type="entry name" value="Glutathione-S-Trfase_C_sf"/>
</dbReference>
<sequence length="235" mass="26494">MSQAIDFYDLPCKYEGVPWNPETLKTRFTLKYKGLSFETIWVEFPNIEATCKKIGAPPSSTKADGTPLYTFPVIHDPNTGASLSDSLLIAEYLDKTYPSTPRVIPAGTYALQAAFVDALESKLGAFYTIMLPIVTWGLNKPSEDYHRQLVVRLTGATVEEMYPKEDKIEEMDGYKKEDEFVMGDVVSLADFGLGGLLLTCKVFLGDDNKDWKRIAGWHDGRWEKLLKGLEKHRLI</sequence>
<evidence type="ECO:0000259" key="1">
    <source>
        <dbReference type="PROSITE" id="PS50404"/>
    </source>
</evidence>
<evidence type="ECO:0000313" key="2">
    <source>
        <dbReference type="EMBL" id="KAK7060781.1"/>
    </source>
</evidence>
<dbReference type="Gene3D" id="3.40.30.10">
    <property type="entry name" value="Glutaredoxin"/>
    <property type="match status" value="1"/>
</dbReference>
<dbReference type="SUPFAM" id="SSF47616">
    <property type="entry name" value="GST C-terminal domain-like"/>
    <property type="match status" value="1"/>
</dbReference>
<gene>
    <name evidence="2" type="ORF">VNI00_000513</name>
</gene>
<dbReference type="Proteomes" id="UP001383192">
    <property type="component" value="Unassembled WGS sequence"/>
</dbReference>
<dbReference type="Gene3D" id="1.20.1050.10">
    <property type="match status" value="1"/>
</dbReference>
<reference evidence="2 3" key="1">
    <citation type="submission" date="2024-01" db="EMBL/GenBank/DDBJ databases">
        <title>A draft genome for a cacao thread blight-causing isolate of Paramarasmius palmivorus.</title>
        <authorList>
            <person name="Baruah I.K."/>
            <person name="Bukari Y."/>
            <person name="Amoako-Attah I."/>
            <person name="Meinhardt L.W."/>
            <person name="Bailey B.A."/>
            <person name="Cohen S.P."/>
        </authorList>
    </citation>
    <scope>NUCLEOTIDE SEQUENCE [LARGE SCALE GENOMIC DNA]</scope>
    <source>
        <strain evidence="2 3">GH-12</strain>
    </source>
</reference>
<dbReference type="InterPro" id="IPR054416">
    <property type="entry name" value="GST_UstS-like_C"/>
</dbReference>